<protein>
    <submittedName>
        <fullName evidence="2">Reverse transcriptase (RNA-dependent DNA polymerase)</fullName>
    </submittedName>
</protein>
<dbReference type="InterPro" id="IPR000477">
    <property type="entry name" value="RT_dom"/>
</dbReference>
<accession>A0A1I0HBH2</accession>
<keyword evidence="2" id="KW-0695">RNA-directed DNA polymerase</keyword>
<keyword evidence="2" id="KW-0548">Nucleotidyltransferase</keyword>
<reference evidence="2 3" key="1">
    <citation type="submission" date="2016-10" db="EMBL/GenBank/DDBJ databases">
        <authorList>
            <person name="de Groot N.N."/>
        </authorList>
    </citation>
    <scope>NUCLEOTIDE SEQUENCE [LARGE SCALE GENOMIC DNA]</scope>
    <source>
        <strain evidence="2 3">DSM 11363</strain>
    </source>
</reference>
<feature type="domain" description="Reverse transcriptase" evidence="1">
    <location>
        <begin position="109"/>
        <end position="260"/>
    </location>
</feature>
<dbReference type="CDD" id="cd01646">
    <property type="entry name" value="RT_Bac_retron_I"/>
    <property type="match status" value="1"/>
</dbReference>
<gene>
    <name evidence="2" type="ORF">SAMN05216197_12652</name>
</gene>
<organism evidence="2 3">
    <name type="scientific">Pseudomonas graminis</name>
    <dbReference type="NCBI Taxonomy" id="158627"/>
    <lineage>
        <taxon>Bacteria</taxon>
        <taxon>Pseudomonadati</taxon>
        <taxon>Pseudomonadota</taxon>
        <taxon>Gammaproteobacteria</taxon>
        <taxon>Pseudomonadales</taxon>
        <taxon>Pseudomonadaceae</taxon>
        <taxon>Pseudomonas</taxon>
    </lineage>
</organism>
<proteinExistence type="predicted"/>
<evidence type="ECO:0000313" key="2">
    <source>
        <dbReference type="EMBL" id="SET81029.1"/>
    </source>
</evidence>
<dbReference type="EMBL" id="FOHW01000026">
    <property type="protein sequence ID" value="SET81029.1"/>
    <property type="molecule type" value="Genomic_DNA"/>
</dbReference>
<evidence type="ECO:0000313" key="3">
    <source>
        <dbReference type="Proteomes" id="UP000182332"/>
    </source>
</evidence>
<sequence length="515" mass="56599">MLRQLLQKGFLPRELPPVFNSVSFGNLIFAGTLPAAFIQGNRPEWSQPMHHNLSRVGGLRRRLTIPNPVNFYRLCEVFDANEASILSASSGSPYSHTTPRLNPMSSRAIATQSVDRAVVRAHSRVGARYVLKADIAQFYPSIYTHAVPWAAHTKTVAKQRMKDLNLYGNLLDKELQACQHGQTKGIAIGPDTSLAIAELLLTSVDISLSQQCNILGGVRFIDDMELSFTSLSNAESALIALEARLYEYELQLNSNKTAIEELPSEIESIFVTQLRAFIPATQEGSPASWIDYFNRAFMLAKSNSSEGVLRYTVASLQRVEVTVVAWPMVQSLLWQCIALDPGCLRLVLDIVVLNSHRSNLTIDNDMASLAINSLVEASAPVGHGSEVLWSIWAAMVLEIPLHGHSQTLIAGMEDGCVATLATLAAHAGGVFDAGFSSALWESWLVDECFKQEHWMFAYECYNRGWYAVKIGSTDIGTNAAAMYLKSYGVTFLDPTAASDYVPAFEIDDGTTFTGY</sequence>
<keyword evidence="2" id="KW-0808">Transferase</keyword>
<name>A0A1I0HBH2_9PSED</name>
<dbReference type="OrthoDB" id="9780724at2"/>
<dbReference type="AlphaFoldDB" id="A0A1I0HBH2"/>
<dbReference type="GO" id="GO:0003964">
    <property type="term" value="F:RNA-directed DNA polymerase activity"/>
    <property type="evidence" value="ECO:0007669"/>
    <property type="project" value="UniProtKB-KW"/>
</dbReference>
<dbReference type="Proteomes" id="UP000182332">
    <property type="component" value="Unassembled WGS sequence"/>
</dbReference>
<evidence type="ECO:0000259" key="1">
    <source>
        <dbReference type="Pfam" id="PF00078"/>
    </source>
</evidence>
<dbReference type="RefSeq" id="WP_083398830.1">
    <property type="nucleotide sequence ID" value="NZ_FOHW01000026.1"/>
</dbReference>
<dbReference type="Pfam" id="PF00078">
    <property type="entry name" value="RVT_1"/>
    <property type="match status" value="1"/>
</dbReference>